<dbReference type="PATRIC" id="fig|1045858.4.peg.1517"/>
<dbReference type="OrthoDB" id="378640at2"/>
<keyword evidence="2" id="KW-1185">Reference proteome</keyword>
<proteinExistence type="predicted"/>
<accession>G0EQN6</accession>
<organism evidence="1 2">
    <name type="scientific">Brachyspira intermedia (strain ATCC 51140 / PWS/A)</name>
    <name type="common">Serpulina intermedia</name>
    <dbReference type="NCBI Taxonomy" id="1045858"/>
    <lineage>
        <taxon>Bacteria</taxon>
        <taxon>Pseudomonadati</taxon>
        <taxon>Spirochaetota</taxon>
        <taxon>Spirochaetia</taxon>
        <taxon>Brachyspirales</taxon>
        <taxon>Brachyspiraceae</taxon>
        <taxon>Brachyspira</taxon>
    </lineage>
</organism>
<sequence>MSVDVSALSRVLGIDVTPRNFNVGSAMFLPQRIAIIGQGNSNAQYTLDKYSVTTLGDVAEKYGYGSPIHLACRMLFPTNNDGIGGIPVTIYPLTDKESSVAANGEITVTGNATEQKSVKIYIGGIACQFLVSKGDNADSVLTKIKTSIDSILEMPVTTGEISESKLPITAKWKGESGNQISIDISEAIVKGLTFSITKFSNGALNPDVDTALNKIGEVWETFILNLLNYDDEDTLSKYRNFGEGRWNNLIRKPCLVANGCTDDFNTRTAITNGDAQITDRINFLITSVGSRELPFCIAARGLAKDIVSTANNNPPQNYKGYLTQLEAGKDEEQEDYTVRNNAVKLGSSTNIKVGNTAVLNDIVTFYHPANDDIGVYKYVCDLVKIMNVLFNCELIFASDEWKGAPLLPDSAVTENPTAKQPKNAKAALMTLADSLEKNAIISDKEFTKANITASIDKQNPKRINWTFPVKISGNVEIISGDIYVGVYLEK</sequence>
<dbReference type="HOGENOM" id="CLU_551993_0_0_12"/>
<reference evidence="1 2" key="1">
    <citation type="journal article" date="2011" name="BMC Genomics">
        <title>Complete genome sequence of Brachyspira intermedia reveals unique genomic features in Brachyspira species and phage-mediated horizontal gene transfer.</title>
        <authorList>
            <person name="Hafstrom T."/>
            <person name="Jansson D.S."/>
            <person name="Segerman B."/>
        </authorList>
    </citation>
    <scope>NUCLEOTIDE SEQUENCE [LARGE SCALE GENOMIC DNA]</scope>
    <source>
        <strain evidence="2">ATCC 51140 / PWS/A</strain>
    </source>
</reference>
<dbReference type="eggNOG" id="COG4386">
    <property type="taxonomic scope" value="Bacteria"/>
</dbReference>
<evidence type="ECO:0000313" key="2">
    <source>
        <dbReference type="Proteomes" id="UP000008522"/>
    </source>
</evidence>
<dbReference type="Proteomes" id="UP000008522">
    <property type="component" value="Chromosome"/>
</dbReference>
<evidence type="ECO:0000313" key="1">
    <source>
        <dbReference type="EMBL" id="AEM22137.1"/>
    </source>
</evidence>
<name>G0EQN6_BRAIP</name>
<dbReference type="RefSeq" id="WP_014487963.1">
    <property type="nucleotide sequence ID" value="NC_017243.1"/>
</dbReference>
<gene>
    <name evidence="1" type="ordered locus">Bint_1518</name>
</gene>
<dbReference type="AlphaFoldDB" id="G0EQN6"/>
<dbReference type="KEGG" id="bip:Bint_1518"/>
<dbReference type="EMBL" id="CP002874">
    <property type="protein sequence ID" value="AEM22137.1"/>
    <property type="molecule type" value="Genomic_DNA"/>
</dbReference>
<dbReference type="GeneID" id="44970043"/>
<protein>
    <submittedName>
        <fullName evidence="1">Putative tail protein</fullName>
    </submittedName>
</protein>